<dbReference type="Pfam" id="PF00096">
    <property type="entry name" value="zf-C2H2"/>
    <property type="match status" value="2"/>
</dbReference>
<dbReference type="SMART" id="SM00692">
    <property type="entry name" value="DM3"/>
    <property type="match status" value="1"/>
</dbReference>
<evidence type="ECO:0000256" key="4">
    <source>
        <dbReference type="ARBA" id="ARBA00022833"/>
    </source>
</evidence>
<name>A0A921YXY5_MANSE</name>
<dbReference type="PANTHER" id="PTHR24379">
    <property type="entry name" value="KRAB AND ZINC FINGER DOMAIN-CONTAINING"/>
    <property type="match status" value="1"/>
</dbReference>
<comment type="caution">
    <text evidence="13">The sequence shown here is derived from an EMBL/GenBank/DDBJ whole genome shotgun (WGS) entry which is preliminary data.</text>
</comment>
<organism evidence="13 14">
    <name type="scientific">Manduca sexta</name>
    <name type="common">Tobacco hawkmoth</name>
    <name type="synonym">Tobacco hornworm</name>
    <dbReference type="NCBI Taxonomy" id="7130"/>
    <lineage>
        <taxon>Eukaryota</taxon>
        <taxon>Metazoa</taxon>
        <taxon>Ecdysozoa</taxon>
        <taxon>Arthropoda</taxon>
        <taxon>Hexapoda</taxon>
        <taxon>Insecta</taxon>
        <taxon>Pterygota</taxon>
        <taxon>Neoptera</taxon>
        <taxon>Endopterygota</taxon>
        <taxon>Lepidoptera</taxon>
        <taxon>Glossata</taxon>
        <taxon>Ditrysia</taxon>
        <taxon>Bombycoidea</taxon>
        <taxon>Sphingidae</taxon>
        <taxon>Sphinginae</taxon>
        <taxon>Sphingini</taxon>
        <taxon>Manduca</taxon>
    </lineage>
</organism>
<evidence type="ECO:0000313" key="14">
    <source>
        <dbReference type="Proteomes" id="UP000791440"/>
    </source>
</evidence>
<feature type="compositionally biased region" description="Basic residues" evidence="9">
    <location>
        <begin position="754"/>
        <end position="769"/>
    </location>
</feature>
<sequence length="779" mass="89324">MVCYCCVKGCKNNTNIKKKDPNYMVSFHAFPTNPELRIKWLRAIGRPKWDPPSHTRICSVHFNYDQITHESSRNRIKDDAYPVNGLPPNSNFEATDLEVCRICLATDVNMNSLQQGVLKSCMESIGGLNETHNIEGLPQFVCNECAAHLKRFYSIVEKSIIAQASLLDIFAQHGEITKSLIQGLDRKQLNLVSSLNYYKQTNIYEFKYNYENETPSDVKSGSNTTDECKTNTQAKDYNIFVDEIFYEPAAEDVGLECINPNLIMKSKDEIEANNDKTDEIEVAVSSAQILGNIENYDDNATFWEDCDEDPVIIYKQNENEIVAKEKPEKKKLKIKRDDGLTPDEVDMQDHFDIVKLSLQEQIDEWKISVTKRCLNSETKYRCEICTKTFAHINTYNMHSSSHDPKRGKAECPVCKLRFKNSVIAKSHRNRMHGKKFYCKECPNVFNNVAMAKRHHRWHIGHVYICAGCPFTTMHESSLRLHVRTAHARDITCITCGRACMTSRGLMLHHATAHRDREKTDGNPAFSCEQCHINFESEGARRVHILTSSQHRQKPDLCDPVPVDPSLKKTCSKCGVECSSLLELMEHTRAEHRRPAQKKTSWSLPGDMYPVQCEHCGEMVNNRKEHWQHIRKMHPKETHTYQPVITMICDTCGKGFQNSTKLHLHELRHEGPRVACGSCPRVFYDKYALARHASMHAAVPRPHACSTCGRAFRLRTNLLRHARVHTSVRAYECTLCGKKFKYSTGVKLHVRTVHHKLPHPPRKKRSRAKKMSSAPNNENN</sequence>
<dbReference type="SUPFAM" id="SSF57667">
    <property type="entry name" value="beta-beta-alpha zinc fingers"/>
    <property type="match status" value="4"/>
</dbReference>
<dbReference type="GO" id="GO:0000977">
    <property type="term" value="F:RNA polymerase II transcription regulatory region sequence-specific DNA binding"/>
    <property type="evidence" value="ECO:0007669"/>
    <property type="project" value="TreeGrafter"/>
</dbReference>
<dbReference type="FunFam" id="3.30.160.60:FF:000340">
    <property type="entry name" value="zinc finger protein 473 isoform X1"/>
    <property type="match status" value="1"/>
</dbReference>
<dbReference type="Proteomes" id="UP000791440">
    <property type="component" value="Unassembled WGS sequence"/>
</dbReference>
<keyword evidence="2" id="KW-0677">Repeat</keyword>
<feature type="binding site" evidence="8">
    <location>
        <position position="142"/>
    </location>
    <ligand>
        <name>Zn(2+)</name>
        <dbReference type="ChEBI" id="CHEBI:29105"/>
    </ligand>
</feature>
<dbReference type="PANTHER" id="PTHR24379:SF121">
    <property type="entry name" value="C2H2-TYPE DOMAIN-CONTAINING PROTEIN"/>
    <property type="match status" value="1"/>
</dbReference>
<dbReference type="PROSITE" id="PS00028">
    <property type="entry name" value="ZINC_FINGER_C2H2_1"/>
    <property type="match status" value="8"/>
</dbReference>
<feature type="domain" description="C2H2-type" evidence="10">
    <location>
        <begin position="646"/>
        <end position="673"/>
    </location>
</feature>
<dbReference type="InterPro" id="IPR012934">
    <property type="entry name" value="Znf_AD"/>
</dbReference>
<keyword evidence="14" id="KW-1185">Reference proteome</keyword>
<feature type="domain" description="C2H2-type" evidence="10">
    <location>
        <begin position="730"/>
        <end position="759"/>
    </location>
</feature>
<gene>
    <name evidence="13" type="ORF">O3G_MSEX005091</name>
</gene>
<keyword evidence="4 8" id="KW-0862">Zinc</keyword>
<feature type="binding site" evidence="8">
    <location>
        <position position="145"/>
    </location>
    <ligand>
        <name>Zn(2+)</name>
        <dbReference type="ChEBI" id="CHEBI:29105"/>
    </ligand>
</feature>
<feature type="domain" description="ZAD" evidence="12">
    <location>
        <begin position="98"/>
        <end position="169"/>
    </location>
</feature>
<evidence type="ECO:0000256" key="3">
    <source>
        <dbReference type="ARBA" id="ARBA00022771"/>
    </source>
</evidence>
<keyword evidence="1 8" id="KW-0479">Metal-binding</keyword>
<dbReference type="SMART" id="SM00980">
    <property type="entry name" value="THAP"/>
    <property type="match status" value="1"/>
</dbReference>
<feature type="binding site" evidence="8">
    <location>
        <position position="103"/>
    </location>
    <ligand>
        <name>Zn(2+)</name>
        <dbReference type="ChEBI" id="CHEBI:29105"/>
    </ligand>
</feature>
<dbReference type="Gene3D" id="6.20.210.20">
    <property type="entry name" value="THAP domain"/>
    <property type="match status" value="1"/>
</dbReference>
<dbReference type="PROSITE" id="PS51915">
    <property type="entry name" value="ZAD"/>
    <property type="match status" value="1"/>
</dbReference>
<dbReference type="InterPro" id="IPR038441">
    <property type="entry name" value="THAP_Znf_sf"/>
</dbReference>
<evidence type="ECO:0000259" key="11">
    <source>
        <dbReference type="PROSITE" id="PS50950"/>
    </source>
</evidence>
<evidence type="ECO:0000259" key="10">
    <source>
        <dbReference type="PROSITE" id="PS50157"/>
    </source>
</evidence>
<dbReference type="SUPFAM" id="SSF57716">
    <property type="entry name" value="Glucocorticoid receptor-like (DNA-binding domain)"/>
    <property type="match status" value="2"/>
</dbReference>
<evidence type="ECO:0000256" key="8">
    <source>
        <dbReference type="PROSITE-ProRule" id="PRU01263"/>
    </source>
</evidence>
<dbReference type="Pfam" id="PF05485">
    <property type="entry name" value="THAP"/>
    <property type="match status" value="1"/>
</dbReference>
<feature type="region of interest" description="Disordered" evidence="9">
    <location>
        <begin position="754"/>
        <end position="779"/>
    </location>
</feature>
<dbReference type="GO" id="GO:0008270">
    <property type="term" value="F:zinc ion binding"/>
    <property type="evidence" value="ECO:0007669"/>
    <property type="project" value="UniProtKB-UniRule"/>
</dbReference>
<dbReference type="SMART" id="SM00355">
    <property type="entry name" value="ZnF_C2H2"/>
    <property type="match status" value="12"/>
</dbReference>
<feature type="domain" description="THAP-type" evidence="11">
    <location>
        <begin position="1"/>
        <end position="85"/>
    </location>
</feature>
<protein>
    <submittedName>
        <fullName evidence="13">Uncharacterized protein</fullName>
    </submittedName>
</protein>
<reference evidence="13" key="1">
    <citation type="journal article" date="2016" name="Insect Biochem. Mol. Biol.">
        <title>Multifaceted biological insights from a draft genome sequence of the tobacco hornworm moth, Manduca sexta.</title>
        <authorList>
            <person name="Kanost M.R."/>
            <person name="Arrese E.L."/>
            <person name="Cao X."/>
            <person name="Chen Y.R."/>
            <person name="Chellapilla S."/>
            <person name="Goldsmith M.R."/>
            <person name="Grosse-Wilde E."/>
            <person name="Heckel D.G."/>
            <person name="Herndon N."/>
            <person name="Jiang H."/>
            <person name="Papanicolaou A."/>
            <person name="Qu J."/>
            <person name="Soulages J.L."/>
            <person name="Vogel H."/>
            <person name="Walters J."/>
            <person name="Waterhouse R.M."/>
            <person name="Ahn S.J."/>
            <person name="Almeida F.C."/>
            <person name="An C."/>
            <person name="Aqrawi P."/>
            <person name="Bretschneider A."/>
            <person name="Bryant W.B."/>
            <person name="Bucks S."/>
            <person name="Chao H."/>
            <person name="Chevignon G."/>
            <person name="Christen J.M."/>
            <person name="Clarke D.F."/>
            <person name="Dittmer N.T."/>
            <person name="Ferguson L.C.F."/>
            <person name="Garavelou S."/>
            <person name="Gordon K.H.J."/>
            <person name="Gunaratna R.T."/>
            <person name="Han Y."/>
            <person name="Hauser F."/>
            <person name="He Y."/>
            <person name="Heidel-Fischer H."/>
            <person name="Hirsh A."/>
            <person name="Hu Y."/>
            <person name="Jiang H."/>
            <person name="Kalra D."/>
            <person name="Klinner C."/>
            <person name="Konig C."/>
            <person name="Kovar C."/>
            <person name="Kroll A.R."/>
            <person name="Kuwar S.S."/>
            <person name="Lee S.L."/>
            <person name="Lehman R."/>
            <person name="Li K."/>
            <person name="Li Z."/>
            <person name="Liang H."/>
            <person name="Lovelace S."/>
            <person name="Lu Z."/>
            <person name="Mansfield J.H."/>
            <person name="McCulloch K.J."/>
            <person name="Mathew T."/>
            <person name="Morton B."/>
            <person name="Muzny D.M."/>
            <person name="Neunemann D."/>
            <person name="Ongeri F."/>
            <person name="Pauchet Y."/>
            <person name="Pu L.L."/>
            <person name="Pyrousis I."/>
            <person name="Rao X.J."/>
            <person name="Redding A."/>
            <person name="Roesel C."/>
            <person name="Sanchez-Gracia A."/>
            <person name="Schaack S."/>
            <person name="Shukla A."/>
            <person name="Tetreau G."/>
            <person name="Wang Y."/>
            <person name="Xiong G.H."/>
            <person name="Traut W."/>
            <person name="Walsh T.K."/>
            <person name="Worley K.C."/>
            <person name="Wu D."/>
            <person name="Wu W."/>
            <person name="Wu Y.Q."/>
            <person name="Zhang X."/>
            <person name="Zou Z."/>
            <person name="Zucker H."/>
            <person name="Briscoe A.D."/>
            <person name="Burmester T."/>
            <person name="Clem R.J."/>
            <person name="Feyereisen R."/>
            <person name="Grimmelikhuijzen C.J.P."/>
            <person name="Hamodrakas S.J."/>
            <person name="Hansson B.S."/>
            <person name="Huguet E."/>
            <person name="Jermiin L.S."/>
            <person name="Lan Q."/>
            <person name="Lehman H.K."/>
            <person name="Lorenzen M."/>
            <person name="Merzendorfer H."/>
            <person name="Michalopoulos I."/>
            <person name="Morton D.B."/>
            <person name="Muthukrishnan S."/>
            <person name="Oakeshott J.G."/>
            <person name="Palmer W."/>
            <person name="Park Y."/>
            <person name="Passarelli A.L."/>
            <person name="Rozas J."/>
            <person name="Schwartz L.M."/>
            <person name="Smith W."/>
            <person name="Southgate A."/>
            <person name="Vilcinskas A."/>
            <person name="Vogt R."/>
            <person name="Wang P."/>
            <person name="Werren J."/>
            <person name="Yu X.Q."/>
            <person name="Zhou J.J."/>
            <person name="Brown S.J."/>
            <person name="Scherer S.E."/>
            <person name="Richards S."/>
            <person name="Blissard G.W."/>
        </authorList>
    </citation>
    <scope>NUCLEOTIDE SEQUENCE</scope>
</reference>
<proteinExistence type="predicted"/>
<dbReference type="InterPro" id="IPR006612">
    <property type="entry name" value="THAP_Znf"/>
</dbReference>
<feature type="domain" description="C2H2-type" evidence="10">
    <location>
        <begin position="702"/>
        <end position="729"/>
    </location>
</feature>
<dbReference type="GO" id="GO:0000981">
    <property type="term" value="F:DNA-binding transcription factor activity, RNA polymerase II-specific"/>
    <property type="evidence" value="ECO:0007669"/>
    <property type="project" value="TreeGrafter"/>
</dbReference>
<feature type="binding site" evidence="8">
    <location>
        <position position="100"/>
    </location>
    <ligand>
        <name>Zn(2+)</name>
        <dbReference type="ChEBI" id="CHEBI:29105"/>
    </ligand>
</feature>
<reference evidence="13" key="2">
    <citation type="submission" date="2020-12" db="EMBL/GenBank/DDBJ databases">
        <authorList>
            <person name="Kanost M."/>
        </authorList>
    </citation>
    <scope>NUCLEOTIDE SEQUENCE</scope>
</reference>
<dbReference type="PROSITE" id="PS50157">
    <property type="entry name" value="ZINC_FINGER_C2H2_2"/>
    <property type="match status" value="6"/>
</dbReference>
<accession>A0A921YXY5</accession>
<evidence type="ECO:0000256" key="1">
    <source>
        <dbReference type="ARBA" id="ARBA00022723"/>
    </source>
</evidence>
<feature type="domain" description="C2H2-type" evidence="10">
    <location>
        <begin position="436"/>
        <end position="463"/>
    </location>
</feature>
<evidence type="ECO:0000259" key="12">
    <source>
        <dbReference type="PROSITE" id="PS51915"/>
    </source>
</evidence>
<evidence type="ECO:0000256" key="7">
    <source>
        <dbReference type="PROSITE-ProRule" id="PRU00309"/>
    </source>
</evidence>
<feature type="compositionally biased region" description="Low complexity" evidence="9">
    <location>
        <begin position="770"/>
        <end position="779"/>
    </location>
</feature>
<keyword evidence="5 7" id="KW-0238">DNA-binding</keyword>
<evidence type="ECO:0000256" key="2">
    <source>
        <dbReference type="ARBA" id="ARBA00022737"/>
    </source>
</evidence>
<dbReference type="AlphaFoldDB" id="A0A921YXY5"/>
<feature type="domain" description="C2H2-type" evidence="10">
    <location>
        <begin position="673"/>
        <end position="700"/>
    </location>
</feature>
<dbReference type="GO" id="GO:0005634">
    <property type="term" value="C:nucleus"/>
    <property type="evidence" value="ECO:0007669"/>
    <property type="project" value="InterPro"/>
</dbReference>
<dbReference type="EMBL" id="JH668347">
    <property type="protein sequence ID" value="KAG6447702.1"/>
    <property type="molecule type" value="Genomic_DNA"/>
</dbReference>
<dbReference type="Gene3D" id="3.30.160.60">
    <property type="entry name" value="Classic Zinc Finger"/>
    <property type="match status" value="6"/>
</dbReference>
<evidence type="ECO:0000256" key="5">
    <source>
        <dbReference type="ARBA" id="ARBA00023125"/>
    </source>
</evidence>
<evidence type="ECO:0000313" key="13">
    <source>
        <dbReference type="EMBL" id="KAG6447702.1"/>
    </source>
</evidence>
<evidence type="ECO:0000256" key="9">
    <source>
        <dbReference type="SAM" id="MobiDB-lite"/>
    </source>
</evidence>
<feature type="domain" description="C2H2-type" evidence="10">
    <location>
        <begin position="380"/>
        <end position="407"/>
    </location>
</feature>
<keyword evidence="3 6" id="KW-0863">Zinc-finger</keyword>
<dbReference type="SMART" id="SM00868">
    <property type="entry name" value="zf-AD"/>
    <property type="match status" value="1"/>
</dbReference>
<dbReference type="InterPro" id="IPR013087">
    <property type="entry name" value="Znf_C2H2_type"/>
</dbReference>
<evidence type="ECO:0000256" key="6">
    <source>
        <dbReference type="PROSITE-ProRule" id="PRU00042"/>
    </source>
</evidence>
<dbReference type="PROSITE" id="PS50950">
    <property type="entry name" value="ZF_THAP"/>
    <property type="match status" value="1"/>
</dbReference>
<dbReference type="InterPro" id="IPR036236">
    <property type="entry name" value="Znf_C2H2_sf"/>
</dbReference>